<organism evidence="2 4">
    <name type="scientific">Buddleja alternifolia</name>
    <dbReference type="NCBI Taxonomy" id="168488"/>
    <lineage>
        <taxon>Eukaryota</taxon>
        <taxon>Viridiplantae</taxon>
        <taxon>Streptophyta</taxon>
        <taxon>Embryophyta</taxon>
        <taxon>Tracheophyta</taxon>
        <taxon>Spermatophyta</taxon>
        <taxon>Magnoliopsida</taxon>
        <taxon>eudicotyledons</taxon>
        <taxon>Gunneridae</taxon>
        <taxon>Pentapetalae</taxon>
        <taxon>asterids</taxon>
        <taxon>lamiids</taxon>
        <taxon>Lamiales</taxon>
        <taxon>Scrophulariaceae</taxon>
        <taxon>Buddlejeae</taxon>
        <taxon>Buddleja</taxon>
    </lineage>
</organism>
<accession>A0AAV6W6Y2</accession>
<keyword evidence="1" id="KW-0175">Coiled coil</keyword>
<protein>
    <submittedName>
        <fullName evidence="2">Uncharacterized protein</fullName>
    </submittedName>
</protein>
<geneLocation type="mitochondrion" evidence="3"/>
<evidence type="ECO:0000313" key="2">
    <source>
        <dbReference type="EMBL" id="KAG8362760.1"/>
    </source>
</evidence>
<name>A0AAV6W6Y2_9LAMI</name>
<reference evidence="2" key="1">
    <citation type="submission" date="2019-10" db="EMBL/GenBank/DDBJ databases">
        <authorList>
            <person name="Zhang R."/>
            <person name="Pan Y."/>
            <person name="Wang J."/>
            <person name="Ma R."/>
            <person name="Yu S."/>
        </authorList>
    </citation>
    <scope>NUCLEOTIDE SEQUENCE</scope>
    <source>
        <strain evidence="2">LA-IB0</strain>
        <tissue evidence="2">Leaf</tissue>
    </source>
</reference>
<proteinExistence type="predicted"/>
<keyword evidence="3" id="KW-0496">Mitochondrion</keyword>
<dbReference type="EMBL" id="WHWC01000021">
    <property type="protein sequence ID" value="KAG8363175.1"/>
    <property type="molecule type" value="Genomic_DNA"/>
</dbReference>
<dbReference type="AlphaFoldDB" id="A0AAV6W6Y2"/>
<feature type="coiled-coil region" evidence="1">
    <location>
        <begin position="352"/>
        <end position="393"/>
    </location>
</feature>
<dbReference type="EMBL" id="WHWC01000300">
    <property type="protein sequence ID" value="KAG8362760.1"/>
    <property type="molecule type" value="Genomic_DNA"/>
</dbReference>
<evidence type="ECO:0000313" key="4">
    <source>
        <dbReference type="Proteomes" id="UP000826271"/>
    </source>
</evidence>
<gene>
    <name evidence="3" type="ORF">BUALT_BualtMtG0005500</name>
    <name evidence="2" type="ORF">BUALT_BualtUnG0039700</name>
</gene>
<evidence type="ECO:0000313" key="3">
    <source>
        <dbReference type="EMBL" id="KAG8363175.1"/>
    </source>
</evidence>
<keyword evidence="4" id="KW-1185">Reference proteome</keyword>
<dbReference type="Proteomes" id="UP000826271">
    <property type="component" value="Unassembled WGS sequence"/>
</dbReference>
<sequence>MSPEQSQYIWRKTIPHIEVGMGSGVFTSVIALLSTAHHDKSSSAPSLVFSRVVDLQDVDTKVVPLYLYRKDPDQHFQFQFSRPSSYLTFTTSSQAEAGMESSTSQLTADRSSTELLRDGLQTDLAGLSADPFFKEGHISLTAAIECPLVEGGRWFHFRPKTAIPVGSTYLSLPEQALWISARVAFHKSSSFPSGVRNRRNTKTYRQGKSFCFDASISATTPRYCIWKCMAADSELVHRLLFLAAESPRHESKKESRMFSPVKGNEWGKRSCQPLDRSIGGKALNEKMRRLYPLGNHLTLFKMSSCATRSLKAESGTDPIERQDTNVGDWLGTVTVEVDPTLLMERLSISYLVKEADVAMAKLMAEIQELMDRVKELDKEIQSLETKSKLKKDVAGATLIYSLPTSPCAIVQIDRVRYYESRYYRIGIWRYTTSLPVGQAVVRFKGIGHSRNAYTTRVAREPNRGRGSPLPSLVAMFTTAAVAEHPPVIQKGGLVIYSYAPSFFEPFGMYCPLTIDQIHQTEKLQFRTAAESSDLSTKGFVEFLWIALGKSTKARQIDRLLSRC</sequence>
<comment type="caution">
    <text evidence="2">The sequence shown here is derived from an EMBL/GenBank/DDBJ whole genome shotgun (WGS) entry which is preliminary data.</text>
</comment>
<evidence type="ECO:0000256" key="1">
    <source>
        <dbReference type="SAM" id="Coils"/>
    </source>
</evidence>